<dbReference type="GO" id="GO:0006826">
    <property type="term" value="P:iron ion transport"/>
    <property type="evidence" value="ECO:0007669"/>
    <property type="project" value="TreeGrafter"/>
</dbReference>
<dbReference type="SUPFAM" id="SSF49503">
    <property type="entry name" value="Cupredoxins"/>
    <property type="match status" value="2"/>
</dbReference>
<evidence type="ECO:0000313" key="4">
    <source>
        <dbReference type="Proteomes" id="UP000192674"/>
    </source>
</evidence>
<evidence type="ECO:0000313" key="3">
    <source>
        <dbReference type="EMBL" id="SMD21057.1"/>
    </source>
</evidence>
<dbReference type="InterPro" id="IPR011706">
    <property type="entry name" value="Cu-oxidase_C"/>
</dbReference>
<sequence length="255" mass="27862">MRLYAEALPGDKFGYGLIPGKATIPGPTIEMVEGETLSIELVNNAGRPLSLHTHGVDYDIASDGTPMNGGVVQPGERRIYVWKSHRPFRRADGTLDGGSAGYWPYHDHALGGEHGSEGMAKGLYGALVVRRRDDLLPDKQFVVVMNNESINNLVAPNTPTFRARQGERVEWIVIGMDSYPHAFHLHGHRWSDTRTGYASGPDDSAPLIDTKDMVAAVSFGFQLIAGEHSGPGKFFYRDARSWGADVGINGVYIVE</sequence>
<organism evidence="3 4">
    <name type="scientific">Kibdelosporangium aridum</name>
    <dbReference type="NCBI Taxonomy" id="2030"/>
    <lineage>
        <taxon>Bacteria</taxon>
        <taxon>Bacillati</taxon>
        <taxon>Actinomycetota</taxon>
        <taxon>Actinomycetes</taxon>
        <taxon>Pseudonocardiales</taxon>
        <taxon>Pseudonocardiaceae</taxon>
        <taxon>Kibdelosporangium</taxon>
    </lineage>
</organism>
<reference evidence="3 4" key="1">
    <citation type="submission" date="2017-04" db="EMBL/GenBank/DDBJ databases">
        <authorList>
            <person name="Afonso C.L."/>
            <person name="Miller P.J."/>
            <person name="Scott M.A."/>
            <person name="Spackman E."/>
            <person name="Goraichik I."/>
            <person name="Dimitrov K.M."/>
            <person name="Suarez D.L."/>
            <person name="Swayne D.E."/>
        </authorList>
    </citation>
    <scope>NUCLEOTIDE SEQUENCE [LARGE SCALE GENOMIC DNA]</scope>
    <source>
        <strain evidence="3 4">DSM 43828</strain>
    </source>
</reference>
<name>A0A1W2FGK2_KIBAR</name>
<proteinExistence type="predicted"/>
<dbReference type="Proteomes" id="UP000192674">
    <property type="component" value="Unassembled WGS sequence"/>
</dbReference>
<dbReference type="EMBL" id="FWXV01000006">
    <property type="protein sequence ID" value="SMD21057.1"/>
    <property type="molecule type" value="Genomic_DNA"/>
</dbReference>
<feature type="domain" description="Plastocyanin-like" evidence="1">
    <location>
        <begin position="150"/>
        <end position="239"/>
    </location>
</feature>
<evidence type="ECO:0000259" key="1">
    <source>
        <dbReference type="Pfam" id="PF07731"/>
    </source>
</evidence>
<dbReference type="InterPro" id="IPR008972">
    <property type="entry name" value="Cupredoxin"/>
</dbReference>
<dbReference type="Pfam" id="PF07731">
    <property type="entry name" value="Cu-oxidase_2"/>
    <property type="match status" value="1"/>
</dbReference>
<keyword evidence="4" id="KW-1185">Reference proteome</keyword>
<evidence type="ECO:0000259" key="2">
    <source>
        <dbReference type="Pfam" id="PF07732"/>
    </source>
</evidence>
<dbReference type="GO" id="GO:0005507">
    <property type="term" value="F:copper ion binding"/>
    <property type="evidence" value="ECO:0007669"/>
    <property type="project" value="InterPro"/>
</dbReference>
<feature type="domain" description="Plastocyanin-like" evidence="2">
    <location>
        <begin position="23"/>
        <end position="133"/>
    </location>
</feature>
<dbReference type="Pfam" id="PF07732">
    <property type="entry name" value="Cu-oxidase_3"/>
    <property type="match status" value="1"/>
</dbReference>
<dbReference type="AlphaFoldDB" id="A0A1W2FGK2"/>
<gene>
    <name evidence="3" type="ORF">SAMN05661093_06710</name>
</gene>
<dbReference type="PANTHER" id="PTHR11709:SF504">
    <property type="entry name" value="PLASTOCYANIN-LIKE DOMAIN-CONTAINING PROTEIN"/>
    <property type="match status" value="1"/>
</dbReference>
<dbReference type="InterPro" id="IPR045087">
    <property type="entry name" value="Cu-oxidase_fam"/>
</dbReference>
<dbReference type="PANTHER" id="PTHR11709">
    <property type="entry name" value="MULTI-COPPER OXIDASE"/>
    <property type="match status" value="1"/>
</dbReference>
<accession>A0A1W2FGK2</accession>
<dbReference type="GO" id="GO:0005886">
    <property type="term" value="C:plasma membrane"/>
    <property type="evidence" value="ECO:0007669"/>
    <property type="project" value="TreeGrafter"/>
</dbReference>
<dbReference type="Gene3D" id="2.60.40.420">
    <property type="entry name" value="Cupredoxins - blue copper proteins"/>
    <property type="match status" value="2"/>
</dbReference>
<dbReference type="InterPro" id="IPR011707">
    <property type="entry name" value="Cu-oxidase-like_N"/>
</dbReference>
<dbReference type="GO" id="GO:0016491">
    <property type="term" value="F:oxidoreductase activity"/>
    <property type="evidence" value="ECO:0007669"/>
    <property type="project" value="InterPro"/>
</dbReference>
<protein>
    <submittedName>
        <fullName evidence="3">Multicopper oxidase</fullName>
    </submittedName>
</protein>